<dbReference type="InterPro" id="IPR044835">
    <property type="entry name" value="ARF_plant"/>
</dbReference>
<keyword evidence="1" id="KW-0805">Transcription regulation</keyword>
<dbReference type="EMBL" id="BT123258">
    <property type="protein sequence ID" value="ADE76589.1"/>
    <property type="molecule type" value="mRNA"/>
</dbReference>
<dbReference type="GO" id="GO:0006355">
    <property type="term" value="P:regulation of DNA-templated transcription"/>
    <property type="evidence" value="ECO:0007669"/>
    <property type="project" value="InterPro"/>
</dbReference>
<evidence type="ECO:0000256" key="2">
    <source>
        <dbReference type="SAM" id="MobiDB-lite"/>
    </source>
</evidence>
<dbReference type="InterPro" id="IPR033389">
    <property type="entry name" value="AUX/IAA_dom"/>
</dbReference>
<feature type="domain" description="AUX/IAA" evidence="3">
    <location>
        <begin position="8"/>
        <end position="48"/>
    </location>
</feature>
<keyword evidence="1" id="KW-0539">Nucleus</keyword>
<dbReference type="SUPFAM" id="SSF54277">
    <property type="entry name" value="CAD &amp; PB1 domains"/>
    <property type="match status" value="1"/>
</dbReference>
<dbReference type="GO" id="GO:0005634">
    <property type="term" value="C:nucleus"/>
    <property type="evidence" value="ECO:0007669"/>
    <property type="project" value="UniProtKB-SubCell"/>
</dbReference>
<sequence length="86" mass="9598">MSNTGPQVLYTDNEDDMMLVGDDPWQEFCNIACKILIYTHDEVQKMTPSMFSDDVNSSEEQPSTVEVSKSSIDNQDSSSPLMTGNQ</sequence>
<dbReference type="PANTHER" id="PTHR31384:SF5">
    <property type="entry name" value="AUXIN RESPONSE FACTOR 3"/>
    <property type="match status" value="1"/>
</dbReference>
<keyword evidence="1" id="KW-0678">Repressor</keyword>
<feature type="compositionally biased region" description="Polar residues" evidence="2">
    <location>
        <begin position="49"/>
        <end position="67"/>
    </location>
</feature>
<dbReference type="GO" id="GO:0009734">
    <property type="term" value="P:auxin-activated signaling pathway"/>
    <property type="evidence" value="ECO:0007669"/>
    <property type="project" value="UniProtKB-UniRule"/>
</dbReference>
<comment type="function">
    <text evidence="1">Aux/IAA proteins are short-lived transcriptional factors that function as repressors of early auxin response genes at low auxin concentrations.</text>
</comment>
<dbReference type="Gene3D" id="3.10.20.90">
    <property type="entry name" value="Phosphatidylinositol 3-kinase Catalytic Subunit, Chain A, domain 1"/>
    <property type="match status" value="1"/>
</dbReference>
<feature type="compositionally biased region" description="Low complexity" evidence="2">
    <location>
        <begin position="68"/>
        <end position="79"/>
    </location>
</feature>
<evidence type="ECO:0000313" key="4">
    <source>
        <dbReference type="EMBL" id="ADE76589.1"/>
    </source>
</evidence>
<comment type="subcellular location">
    <subcellularLocation>
        <location evidence="1">Nucleus</location>
    </subcellularLocation>
</comment>
<accession>D5AAM0</accession>
<comment type="similarity">
    <text evidence="1">Belongs to the Aux/IAA family.</text>
</comment>
<dbReference type="PANTHER" id="PTHR31384">
    <property type="entry name" value="AUXIN RESPONSE FACTOR 4-RELATED"/>
    <property type="match status" value="1"/>
</dbReference>
<feature type="region of interest" description="Disordered" evidence="2">
    <location>
        <begin position="49"/>
        <end position="86"/>
    </location>
</feature>
<keyword evidence="1" id="KW-0804">Transcription</keyword>
<comment type="subunit">
    <text evidence="1">Homodimers and heterodimers.</text>
</comment>
<reference evidence="4" key="1">
    <citation type="submission" date="2010-04" db="EMBL/GenBank/DDBJ databases">
        <authorList>
            <person name="Reid K.E."/>
            <person name="Liao N."/>
            <person name="Chan S."/>
            <person name="Docking R."/>
            <person name="Taylor G."/>
            <person name="Moore R."/>
            <person name="Mayo M."/>
            <person name="Munro S."/>
            <person name="King J."/>
            <person name="Yanchuk A."/>
            <person name="Holt R."/>
            <person name="Jones S."/>
            <person name="Marra M."/>
            <person name="Ritland C.E."/>
            <person name="Ritland K."/>
            <person name="Bohlmann J."/>
        </authorList>
    </citation>
    <scope>NUCLEOTIDE SEQUENCE</scope>
    <source>
        <tissue evidence="4">Bud</tissue>
    </source>
</reference>
<dbReference type="GO" id="GO:0003677">
    <property type="term" value="F:DNA binding"/>
    <property type="evidence" value="ECO:0007669"/>
    <property type="project" value="InterPro"/>
</dbReference>
<dbReference type="Pfam" id="PF02309">
    <property type="entry name" value="AUX_IAA"/>
    <property type="match status" value="1"/>
</dbReference>
<evidence type="ECO:0000256" key="1">
    <source>
        <dbReference type="RuleBase" id="RU004549"/>
    </source>
</evidence>
<organism evidence="4">
    <name type="scientific">Picea sitchensis</name>
    <name type="common">Sitka spruce</name>
    <name type="synonym">Pinus sitchensis</name>
    <dbReference type="NCBI Taxonomy" id="3332"/>
    <lineage>
        <taxon>Eukaryota</taxon>
        <taxon>Viridiplantae</taxon>
        <taxon>Streptophyta</taxon>
        <taxon>Embryophyta</taxon>
        <taxon>Tracheophyta</taxon>
        <taxon>Spermatophyta</taxon>
        <taxon>Pinopsida</taxon>
        <taxon>Pinidae</taxon>
        <taxon>Conifers I</taxon>
        <taxon>Pinales</taxon>
        <taxon>Pinaceae</taxon>
        <taxon>Picea</taxon>
    </lineage>
</organism>
<evidence type="ECO:0000259" key="3">
    <source>
        <dbReference type="Pfam" id="PF02309"/>
    </source>
</evidence>
<dbReference type="AlphaFoldDB" id="D5AAM0"/>
<name>D5AAM0_PICSI</name>
<keyword evidence="1" id="KW-0927">Auxin signaling pathway</keyword>
<proteinExistence type="evidence at transcript level"/>
<protein>
    <recommendedName>
        <fullName evidence="1">Auxin-responsive protein</fullName>
    </recommendedName>
</protein>